<evidence type="ECO:0000259" key="7">
    <source>
        <dbReference type="SMART" id="SM00062"/>
    </source>
</evidence>
<dbReference type="AlphaFoldDB" id="A0A7X0EDW4"/>
<dbReference type="Pfam" id="PF09084">
    <property type="entry name" value="NMT1"/>
    <property type="match status" value="1"/>
</dbReference>
<gene>
    <name evidence="8" type="ORF">FHS74_001374</name>
</gene>
<dbReference type="PANTHER" id="PTHR30024:SF21">
    <property type="entry name" value="ABC TRANSPORTER SUBSTRATE-BINDING PROTEIN"/>
    <property type="match status" value="1"/>
</dbReference>
<reference evidence="8 9" key="1">
    <citation type="submission" date="2020-08" db="EMBL/GenBank/DDBJ databases">
        <title>Genomic Encyclopedia of Type Strains, Phase IV (KMG-IV): sequencing the most valuable type-strain genomes for metagenomic binning, comparative biology and taxonomic classification.</title>
        <authorList>
            <person name="Goeker M."/>
        </authorList>
    </citation>
    <scope>NUCLEOTIDE SEQUENCE [LARGE SCALE GENOMIC DNA]</scope>
    <source>
        <strain evidence="8 9">DSM 22198</strain>
    </source>
</reference>
<organism evidence="8 9">
    <name type="scientific">Nitrospirillum iridis</name>
    <dbReference type="NCBI Taxonomy" id="765888"/>
    <lineage>
        <taxon>Bacteria</taxon>
        <taxon>Pseudomonadati</taxon>
        <taxon>Pseudomonadota</taxon>
        <taxon>Alphaproteobacteria</taxon>
        <taxon>Rhodospirillales</taxon>
        <taxon>Azospirillaceae</taxon>
        <taxon>Nitrospirillum</taxon>
    </lineage>
</organism>
<evidence type="ECO:0000256" key="3">
    <source>
        <dbReference type="ARBA" id="ARBA00022448"/>
    </source>
</evidence>
<dbReference type="SMART" id="SM00062">
    <property type="entry name" value="PBPb"/>
    <property type="match status" value="1"/>
</dbReference>
<comment type="subcellular location">
    <subcellularLocation>
        <location evidence="1">Periplasm</location>
    </subcellularLocation>
</comment>
<dbReference type="Proteomes" id="UP000539175">
    <property type="component" value="Unassembled WGS sequence"/>
</dbReference>
<evidence type="ECO:0000256" key="1">
    <source>
        <dbReference type="ARBA" id="ARBA00004418"/>
    </source>
</evidence>
<dbReference type="SUPFAM" id="SSF53850">
    <property type="entry name" value="Periplasmic binding protein-like II"/>
    <property type="match status" value="1"/>
</dbReference>
<dbReference type="GO" id="GO:0016020">
    <property type="term" value="C:membrane"/>
    <property type="evidence" value="ECO:0007669"/>
    <property type="project" value="InterPro"/>
</dbReference>
<keyword evidence="9" id="KW-1185">Reference proteome</keyword>
<dbReference type="GO" id="GO:0042597">
    <property type="term" value="C:periplasmic space"/>
    <property type="evidence" value="ECO:0007669"/>
    <property type="project" value="UniProtKB-SubCell"/>
</dbReference>
<evidence type="ECO:0000256" key="2">
    <source>
        <dbReference type="ARBA" id="ARBA00010742"/>
    </source>
</evidence>
<accession>A0A7X0EDW4</accession>
<proteinExistence type="inferred from homology"/>
<dbReference type="InterPro" id="IPR001638">
    <property type="entry name" value="Solute-binding_3/MltF_N"/>
</dbReference>
<protein>
    <recommendedName>
        <fullName evidence="6">Putative aliphatic sulfonates-binding protein</fullName>
    </recommendedName>
</protein>
<keyword evidence="3" id="KW-0813">Transport</keyword>
<dbReference type="PROSITE" id="PS51318">
    <property type="entry name" value="TAT"/>
    <property type="match status" value="1"/>
</dbReference>
<dbReference type="GO" id="GO:0042626">
    <property type="term" value="F:ATPase-coupled transmembrane transporter activity"/>
    <property type="evidence" value="ECO:0007669"/>
    <property type="project" value="InterPro"/>
</dbReference>
<evidence type="ECO:0000256" key="4">
    <source>
        <dbReference type="ARBA" id="ARBA00022729"/>
    </source>
</evidence>
<keyword evidence="4" id="KW-0732">Signal</keyword>
<name>A0A7X0EDW4_9PROT</name>
<dbReference type="RefSeq" id="WP_184798779.1">
    <property type="nucleotide sequence ID" value="NZ_JACIIZ010000003.1"/>
</dbReference>
<comment type="function">
    <text evidence="5">Part of a binding-protein-dependent transport system for aliphatic sulfonates. Putative binding protein.</text>
</comment>
<dbReference type="Gene3D" id="3.40.190.10">
    <property type="entry name" value="Periplasmic binding protein-like II"/>
    <property type="match status" value="2"/>
</dbReference>
<dbReference type="InterPro" id="IPR010067">
    <property type="entry name" value="ABC_SsuA_sub-bd"/>
</dbReference>
<comment type="similarity">
    <text evidence="2">Belongs to the bacterial solute-binding protein SsuA/TauA family.</text>
</comment>
<dbReference type="EMBL" id="JACIIZ010000003">
    <property type="protein sequence ID" value="MBB6250829.1"/>
    <property type="molecule type" value="Genomic_DNA"/>
</dbReference>
<evidence type="ECO:0000256" key="5">
    <source>
        <dbReference type="ARBA" id="ARBA00055538"/>
    </source>
</evidence>
<evidence type="ECO:0000313" key="8">
    <source>
        <dbReference type="EMBL" id="MBB6250829.1"/>
    </source>
</evidence>
<dbReference type="InterPro" id="IPR015168">
    <property type="entry name" value="SsuA/THI5"/>
</dbReference>
<evidence type="ECO:0000256" key="6">
    <source>
        <dbReference type="ARBA" id="ARBA00070228"/>
    </source>
</evidence>
<dbReference type="NCBIfam" id="TIGR01728">
    <property type="entry name" value="SsuA_fam"/>
    <property type="match status" value="1"/>
</dbReference>
<dbReference type="PANTHER" id="PTHR30024">
    <property type="entry name" value="ALIPHATIC SULFONATES-BINDING PROTEIN-RELATED"/>
    <property type="match status" value="1"/>
</dbReference>
<comment type="caution">
    <text evidence="8">The sequence shown here is derived from an EMBL/GenBank/DDBJ whole genome shotgun (WGS) entry which is preliminary data.</text>
</comment>
<sequence>MPAPYSPSRRALLTGALAVAAAPLLRGRPALAKTTELRLDFATYSPVSLLLKDKGWLEEDLKADGVTVRWVQSLGSNKALEFLNAGSLDFGSTASAAALLGRIGGNPIRSVYVYSKPEWTALVVPGDSPAKTIADLKGKRIAVTRGTDPHIFLVRALASAGLTQDDVKLVLLQHPDGKQALLRGDVDAWAGLDPLMAGAEIENSARLLYRNPAFNSWGALNVREEFAAENPVLVQKVLAAYEKARTFAQAHADALAASLVAQTKLADAVVAKQLQRTDLSQGHLRPAQADSVVASGLAMQQVGLIEVGVDVRKVAAELVDSRFAVG</sequence>
<dbReference type="FunFam" id="3.40.190.10:FF:000050">
    <property type="entry name" value="Sulfonate ABC transporter substrate-binding protein"/>
    <property type="match status" value="1"/>
</dbReference>
<feature type="domain" description="Solute-binding protein family 3/N-terminal" evidence="7">
    <location>
        <begin position="36"/>
        <end position="255"/>
    </location>
</feature>
<evidence type="ECO:0000313" key="9">
    <source>
        <dbReference type="Proteomes" id="UP000539175"/>
    </source>
</evidence>
<dbReference type="InterPro" id="IPR006311">
    <property type="entry name" value="TAT_signal"/>
</dbReference>